<dbReference type="EMBL" id="VJMJ01000008">
    <property type="protein sequence ID" value="KAF0744834.1"/>
    <property type="molecule type" value="Genomic_DNA"/>
</dbReference>
<comment type="caution">
    <text evidence="2">The sequence shown here is derived from an EMBL/GenBank/DDBJ whole genome shotgun (WGS) entry which is preliminary data.</text>
</comment>
<feature type="transmembrane region" description="Helical" evidence="1">
    <location>
        <begin position="410"/>
        <end position="431"/>
    </location>
</feature>
<feature type="transmembrane region" description="Helical" evidence="1">
    <location>
        <begin position="443"/>
        <end position="460"/>
    </location>
</feature>
<evidence type="ECO:0000256" key="1">
    <source>
        <dbReference type="SAM" id="Phobius"/>
    </source>
</evidence>
<name>A0A6G0XVX1_9STRA</name>
<reference evidence="2 3" key="1">
    <citation type="submission" date="2019-07" db="EMBL/GenBank/DDBJ databases">
        <title>Genomics analysis of Aphanomyces spp. identifies a new class of oomycete effector associated with host adaptation.</title>
        <authorList>
            <person name="Gaulin E."/>
        </authorList>
    </citation>
    <scope>NUCLEOTIDE SEQUENCE [LARGE SCALE GENOMIC DNA]</scope>
    <source>
        <strain evidence="2 3">ATCC 201684</strain>
    </source>
</reference>
<feature type="transmembrane region" description="Helical" evidence="1">
    <location>
        <begin position="20"/>
        <end position="41"/>
    </location>
</feature>
<dbReference type="Proteomes" id="UP000481153">
    <property type="component" value="Unassembled WGS sequence"/>
</dbReference>
<dbReference type="VEuPathDB" id="FungiDB:AeMF1_007161"/>
<feature type="transmembrane region" description="Helical" evidence="1">
    <location>
        <begin position="530"/>
        <end position="549"/>
    </location>
</feature>
<keyword evidence="1" id="KW-0472">Membrane</keyword>
<keyword evidence="3" id="KW-1185">Reference proteome</keyword>
<organism evidence="2 3">
    <name type="scientific">Aphanomyces euteiches</name>
    <dbReference type="NCBI Taxonomy" id="100861"/>
    <lineage>
        <taxon>Eukaryota</taxon>
        <taxon>Sar</taxon>
        <taxon>Stramenopiles</taxon>
        <taxon>Oomycota</taxon>
        <taxon>Saprolegniomycetes</taxon>
        <taxon>Saprolegniales</taxon>
        <taxon>Verrucalvaceae</taxon>
        <taxon>Aphanomyces</taxon>
    </lineage>
</organism>
<sequence>MSKIRPQKHPKVCKTALNVLAWLVRISIEVFAYLIVPYWTYLGITPLVTNLISPTYGVMTTYDAGPTMAEWDLSLYGGFNTTAHENELLLRDLVDAIDTLPKGSQLRVAVERIPFLLTMAQKAVCLQGVTKTNQTADTHSSRYTLLIGKKFKISDPVFDPVESLVLYVRVDNRVHGHTALRVLQTVNVSDTHETLVNVSHVYPDLLGSTRFVICTTNYDAGTNRCGIIVLSQETAASLLVDGVKTTGRPDTPPSCMHPMMPSVIYSIMDIKDKSFHCAVDPNSIVDRYAFENMLTVSRIPTVPNQMLYSAGANLPTGFRLPLRDKGILDDTPNATVTMVPFMQGTNFVWIGQTSRIDFIIQTQMAILLVSRVATTVVYFLLLVKFSWTTGRSCFLVLVEYMSLKVTNRSVFDIPVAITLSVKCLLLFLGPGPTTNLLSYVDDLLFIPGPICYIFIVAMCFTKHLLNSCQVSIRLSTVAVYLATILLVTGALTHQGPAATVVRSVDPQTYKPTLTIPMVMLFYRTSPHLDVYYYTVYAASLAIILPPLALQIRRIWQRRRRLRHVQYHGKRSNSSNSSFDLAVGLAIRYPGGFADTNRIYVRGKRAKVPCTALPWLAT</sequence>
<dbReference type="AlphaFoldDB" id="A0A6G0XVX1"/>
<keyword evidence="1" id="KW-0812">Transmembrane</keyword>
<evidence type="ECO:0000313" key="2">
    <source>
        <dbReference type="EMBL" id="KAF0744834.1"/>
    </source>
</evidence>
<keyword evidence="1" id="KW-1133">Transmembrane helix</keyword>
<evidence type="ECO:0000313" key="3">
    <source>
        <dbReference type="Proteomes" id="UP000481153"/>
    </source>
</evidence>
<gene>
    <name evidence="2" type="ORF">Ae201684_000740</name>
</gene>
<protein>
    <submittedName>
        <fullName evidence="2">Uncharacterized protein</fullName>
    </submittedName>
</protein>
<accession>A0A6G0XVX1</accession>
<proteinExistence type="predicted"/>
<feature type="transmembrane region" description="Helical" evidence="1">
    <location>
        <begin position="472"/>
        <end position="491"/>
    </location>
</feature>